<keyword evidence="3" id="KW-1185">Reference proteome</keyword>
<dbReference type="AlphaFoldDB" id="A0A1R2ARX4"/>
<keyword evidence="1" id="KW-0268">Exocytosis</keyword>
<evidence type="ECO:0000313" key="3">
    <source>
        <dbReference type="Proteomes" id="UP000187209"/>
    </source>
</evidence>
<protein>
    <recommendedName>
        <fullName evidence="1">Exocyst complex component Sec8</fullName>
    </recommendedName>
</protein>
<evidence type="ECO:0000256" key="1">
    <source>
        <dbReference type="RuleBase" id="RU367079"/>
    </source>
</evidence>
<dbReference type="GO" id="GO:0000145">
    <property type="term" value="C:exocyst"/>
    <property type="evidence" value="ECO:0007669"/>
    <property type="project" value="UniProtKB-UniRule"/>
</dbReference>
<comment type="similarity">
    <text evidence="1">Belongs to the SEC8 family.</text>
</comment>
<dbReference type="GO" id="GO:0006612">
    <property type="term" value="P:protein targeting to membrane"/>
    <property type="evidence" value="ECO:0007669"/>
    <property type="project" value="UniProtKB-UniRule"/>
</dbReference>
<dbReference type="GO" id="GO:0006893">
    <property type="term" value="P:Golgi to plasma membrane transport"/>
    <property type="evidence" value="ECO:0007669"/>
    <property type="project" value="TreeGrafter"/>
</dbReference>
<dbReference type="PANTHER" id="PTHR14146:SF0">
    <property type="entry name" value="EXOCYST COMPLEX COMPONENT 4"/>
    <property type="match status" value="1"/>
</dbReference>
<keyword evidence="1" id="KW-0813">Transport</keyword>
<sequence>MEKAIPAKFQNPSFDPFSEVLDLLCDPQTLPVQHQRLQQLVSSMEAIAGQSVEENQGEVNDYLMNLRESEEILIDYLAYIQEIRGELKDSKRILQEKQRDIKLIWLNGIYNGTIVKGLEDIEEILDSLNSIDLLIKEKLYMKAANTIKECVQIIDSADYSYLPVSQRIKEAFAKKLKKLSEQIMEELKCFLLLKHSSFEVELRKFSVVGILNIPYLLSEEEEKEQIDSMSIAGLIDTLSVIEQLNRIEHLNMWDIQTDIQDLYKKCFAQFPTILIEEERMRDFTIASIVVDKISRETALKVMNSVVAVAALVIRNHFLLKQSLNKYMYTFTMGGIWEKIQKEIIDVFRTIVKIPEPMRESLAESMLMVEEKDSTYTSLLSSILDLSPYHYPYLYKHIDSYLSQFHSAIQEGSLVAWVDDCNLQFLETLKLDSCKMFSTCASSNDAFRLSRSGDLKFMCCQVLNSNLTTLCEIRNLLSEKFAFYIVDIAATMIAFFFRELNGIIDKHTKDSKFYSLILEDEEIFQEIRLEKLYDSVHLRIPVQVNNAFVKALGYLNEKKGKLEDTENIFLKFNAIGKSTFIGESAKLNFLAAVVENVETIYESLLLMIEDLIDMIFEEPEDLKHSLEIDREPKKRSAFRKFTNKIKEGLKKQRRLSHKFFIETRFSSDSIKVSDEEITTLLKNQLVHFHYIHDVCLFLLRGEIRMRIYSFLSNIKGQNYWDGEEHTDAEWFIGHLSRELILVQLAIKPVLQTSKIGFVWENAVDILVEMLITGLGEIKEKRMSKHGLATYIKNVKVLQAELGQIEIPGVIQRDALTKVIDFLDLLQQNEKNLIKIIKQDPQAFPQNYWRILMNLKTPSRPSGMSENSQKSIYDLVRFNQ</sequence>
<dbReference type="InterPro" id="IPR039682">
    <property type="entry name" value="Sec8/EXOC4"/>
</dbReference>
<accession>A0A1R2ARX4</accession>
<name>A0A1R2ARX4_9CILI</name>
<dbReference type="GO" id="GO:0015031">
    <property type="term" value="P:protein transport"/>
    <property type="evidence" value="ECO:0007669"/>
    <property type="project" value="UniProtKB-KW"/>
</dbReference>
<comment type="function">
    <text evidence="1">Component of the exocyst complex involved in the docking of exocytic vesicles with fusion sites on the plasma membrane.</text>
</comment>
<reference evidence="2 3" key="1">
    <citation type="submission" date="2016-11" db="EMBL/GenBank/DDBJ databases">
        <title>The macronuclear genome of Stentor coeruleus: a giant cell with tiny introns.</title>
        <authorList>
            <person name="Slabodnick M."/>
            <person name="Ruby J.G."/>
            <person name="Reiff S.B."/>
            <person name="Swart E.C."/>
            <person name="Gosai S."/>
            <person name="Prabakaran S."/>
            <person name="Witkowska E."/>
            <person name="Larue G.E."/>
            <person name="Fisher S."/>
            <person name="Freeman R.M."/>
            <person name="Gunawardena J."/>
            <person name="Chu W."/>
            <person name="Stover N.A."/>
            <person name="Gregory B.D."/>
            <person name="Nowacki M."/>
            <person name="Derisi J."/>
            <person name="Roy S.W."/>
            <person name="Marshall W.F."/>
            <person name="Sood P."/>
        </authorList>
    </citation>
    <scope>NUCLEOTIDE SEQUENCE [LARGE SCALE GENOMIC DNA]</scope>
    <source>
        <strain evidence="2">WM001</strain>
    </source>
</reference>
<keyword evidence="1" id="KW-0653">Protein transport</keyword>
<dbReference type="PANTHER" id="PTHR14146">
    <property type="entry name" value="EXOCYST COMPLEX COMPONENT 4"/>
    <property type="match status" value="1"/>
</dbReference>
<dbReference type="OrthoDB" id="272977at2759"/>
<proteinExistence type="inferred from homology"/>
<dbReference type="EMBL" id="MPUH01001532">
    <property type="protein sequence ID" value="OMJ67267.1"/>
    <property type="molecule type" value="Genomic_DNA"/>
</dbReference>
<dbReference type="Proteomes" id="UP000187209">
    <property type="component" value="Unassembled WGS sequence"/>
</dbReference>
<dbReference type="GO" id="GO:0090522">
    <property type="term" value="P:vesicle tethering involved in exocytosis"/>
    <property type="evidence" value="ECO:0007669"/>
    <property type="project" value="UniProtKB-UniRule"/>
</dbReference>
<evidence type="ECO:0000313" key="2">
    <source>
        <dbReference type="EMBL" id="OMJ67267.1"/>
    </source>
</evidence>
<gene>
    <name evidence="2" type="ORF">SteCoe_35615</name>
</gene>
<organism evidence="2 3">
    <name type="scientific">Stentor coeruleus</name>
    <dbReference type="NCBI Taxonomy" id="5963"/>
    <lineage>
        <taxon>Eukaryota</taxon>
        <taxon>Sar</taxon>
        <taxon>Alveolata</taxon>
        <taxon>Ciliophora</taxon>
        <taxon>Postciliodesmatophora</taxon>
        <taxon>Heterotrichea</taxon>
        <taxon>Heterotrichida</taxon>
        <taxon>Stentoridae</taxon>
        <taxon>Stentor</taxon>
    </lineage>
</organism>
<comment type="caution">
    <text evidence="2">The sequence shown here is derived from an EMBL/GenBank/DDBJ whole genome shotgun (WGS) entry which is preliminary data.</text>
</comment>